<evidence type="ECO:0000313" key="5">
    <source>
        <dbReference type="Proteomes" id="UP001642409"/>
    </source>
</evidence>
<dbReference type="EMBL" id="CATOUU010000976">
    <property type="protein sequence ID" value="CAI9964412.1"/>
    <property type="molecule type" value="Genomic_DNA"/>
</dbReference>
<dbReference type="AlphaFoldDB" id="A0AA86R1C2"/>
<protein>
    <submittedName>
        <fullName evidence="2">Uncharacterized protein</fullName>
    </submittedName>
</protein>
<gene>
    <name evidence="1" type="ORF">HINF_LOCUS32012</name>
    <name evidence="2" type="ORF">HINF_LOCUS52057</name>
    <name evidence="3" type="ORF">HINF_LOCUS54196</name>
    <name evidence="4" type="ORF">HINF_LOCUS69512</name>
</gene>
<dbReference type="Proteomes" id="UP001642409">
    <property type="component" value="Unassembled WGS sequence"/>
</dbReference>
<evidence type="ECO:0000313" key="2">
    <source>
        <dbReference type="EMBL" id="CAI9964412.1"/>
    </source>
</evidence>
<evidence type="ECO:0000313" key="4">
    <source>
        <dbReference type="EMBL" id="CAL6098238.1"/>
    </source>
</evidence>
<organism evidence="2">
    <name type="scientific">Hexamita inflata</name>
    <dbReference type="NCBI Taxonomy" id="28002"/>
    <lineage>
        <taxon>Eukaryota</taxon>
        <taxon>Metamonada</taxon>
        <taxon>Diplomonadida</taxon>
        <taxon>Hexamitidae</taxon>
        <taxon>Hexamitinae</taxon>
        <taxon>Hexamita</taxon>
    </lineage>
</organism>
<accession>A0AA86R1C2</accession>
<sequence length="381" mass="44949">MQNIDSYAGQVIMCVNTLLRKLKITTQLCQLVQITPEIVKAFAEYYFDHKVDPLISHLEKTLQCPLRHLNTSAFNRGDIFNCLALCEIVYNLIAQKIQLPPFPVFNDEVVEYLKEKKNTMQAQAAWLSEHGQRNPAGVLVASNLTDQYMNRVQQSNTEIINIDLNNLFDQYLKPIMDKYYRPYQSEREIKYTEHRMRRKLEDTVSLASKQREIDSNRFSIQLRNLVNEQLQQAVVIERRNLVDEAKWRTDEKRYLRSQNKNLNEALMLRKKNENDLQKEEYERNMRLMQDIRREELVYVKNNRRQDEKKAIEGIRNMILQTKTGMVEPGVFKEEIGAQVNQRLRVYAGAEREIMENTRGDQAYKQRILGLGKNLEEGLIDK</sequence>
<name>A0AA86R1C2_9EUKA</name>
<evidence type="ECO:0000313" key="1">
    <source>
        <dbReference type="EMBL" id="CAI9944367.1"/>
    </source>
</evidence>
<keyword evidence="5" id="KW-1185">Reference proteome</keyword>
<reference evidence="2" key="1">
    <citation type="submission" date="2023-06" db="EMBL/GenBank/DDBJ databases">
        <authorList>
            <person name="Kurt Z."/>
        </authorList>
    </citation>
    <scope>NUCLEOTIDE SEQUENCE</scope>
</reference>
<dbReference type="EMBL" id="CAXDID020000280">
    <property type="protein sequence ID" value="CAL6069892.1"/>
    <property type="molecule type" value="Genomic_DNA"/>
</dbReference>
<dbReference type="EMBL" id="CATOUU010000724">
    <property type="protein sequence ID" value="CAI9944367.1"/>
    <property type="molecule type" value="Genomic_DNA"/>
</dbReference>
<dbReference type="EMBL" id="CAXDID020000507">
    <property type="protein sequence ID" value="CAL6098238.1"/>
    <property type="molecule type" value="Genomic_DNA"/>
</dbReference>
<reference evidence="3 5" key="2">
    <citation type="submission" date="2024-07" db="EMBL/GenBank/DDBJ databases">
        <authorList>
            <person name="Akdeniz Z."/>
        </authorList>
    </citation>
    <scope>NUCLEOTIDE SEQUENCE [LARGE SCALE GENOMIC DNA]</scope>
</reference>
<comment type="caution">
    <text evidence="2">The sequence shown here is derived from an EMBL/GenBank/DDBJ whole genome shotgun (WGS) entry which is preliminary data.</text>
</comment>
<proteinExistence type="predicted"/>
<evidence type="ECO:0000313" key="3">
    <source>
        <dbReference type="EMBL" id="CAL6069892.1"/>
    </source>
</evidence>